<feature type="transmembrane region" description="Helical" evidence="1">
    <location>
        <begin position="31"/>
        <end position="52"/>
    </location>
</feature>
<reference evidence="2" key="1">
    <citation type="submission" date="2021-01" db="EMBL/GenBank/DDBJ databases">
        <authorList>
            <consortium name="Genoscope - CEA"/>
            <person name="William W."/>
        </authorList>
    </citation>
    <scope>NUCLEOTIDE SEQUENCE</scope>
</reference>
<evidence type="ECO:0000256" key="1">
    <source>
        <dbReference type="SAM" id="Phobius"/>
    </source>
</evidence>
<dbReference type="Proteomes" id="UP001295469">
    <property type="component" value="Chromosome C04"/>
</dbReference>
<protein>
    <submittedName>
        <fullName evidence="2">(rape) hypothetical protein</fullName>
    </submittedName>
</protein>
<evidence type="ECO:0000313" key="2">
    <source>
        <dbReference type="EMBL" id="CAF1871103.1"/>
    </source>
</evidence>
<keyword evidence="1" id="KW-1133">Transmembrane helix</keyword>
<keyword evidence="1" id="KW-0812">Transmembrane</keyword>
<gene>
    <name evidence="2" type="ORF">DARMORV10_C04P69340.1</name>
</gene>
<accession>A0A816K7T7</accession>
<sequence length="67" mass="7496">MRIVRGMAPHGTGSSDIYKAESESHRMIPTAFFVIRTLSTSIHILTAIWMLIEIFIRDVGVKAPPID</sequence>
<organism evidence="2">
    <name type="scientific">Brassica napus</name>
    <name type="common">Rape</name>
    <dbReference type="NCBI Taxonomy" id="3708"/>
    <lineage>
        <taxon>Eukaryota</taxon>
        <taxon>Viridiplantae</taxon>
        <taxon>Streptophyta</taxon>
        <taxon>Embryophyta</taxon>
        <taxon>Tracheophyta</taxon>
        <taxon>Spermatophyta</taxon>
        <taxon>Magnoliopsida</taxon>
        <taxon>eudicotyledons</taxon>
        <taxon>Gunneridae</taxon>
        <taxon>Pentapetalae</taxon>
        <taxon>rosids</taxon>
        <taxon>malvids</taxon>
        <taxon>Brassicales</taxon>
        <taxon>Brassicaceae</taxon>
        <taxon>Brassiceae</taxon>
        <taxon>Brassica</taxon>
    </lineage>
</organism>
<name>A0A816K7T7_BRANA</name>
<proteinExistence type="predicted"/>
<dbReference type="EMBL" id="HG994368">
    <property type="protein sequence ID" value="CAF1871103.1"/>
    <property type="molecule type" value="Genomic_DNA"/>
</dbReference>
<keyword evidence="1" id="KW-0472">Membrane</keyword>
<dbReference type="AlphaFoldDB" id="A0A816K7T7"/>